<sequence length="87" mass="10374">MDNPGFLLTYFKIDQANLEAKGPLYAYFMESTEGLTTIYLLRASPPFYVHWLFLWCSYRAKRFVTDPQLQPIPRREEGWPMDGRMEF</sequence>
<dbReference type="Proteomes" id="UP000053732">
    <property type="component" value="Unassembled WGS sequence"/>
</dbReference>
<dbReference type="EMBL" id="HG793150">
    <property type="protein sequence ID" value="CRL26162.1"/>
    <property type="molecule type" value="Genomic_DNA"/>
</dbReference>
<protein>
    <submittedName>
        <fullName evidence="1">Str. FM013</fullName>
    </submittedName>
</protein>
<accession>A0A0G4PIE8</accession>
<keyword evidence="2" id="KW-1185">Reference proteome</keyword>
<name>A0A0G4PIE8_PENC3</name>
<gene>
    <name evidence="1" type="ORF">PCAMFM013_S017g000145</name>
</gene>
<evidence type="ECO:0000313" key="1">
    <source>
        <dbReference type="EMBL" id="CRL26162.1"/>
    </source>
</evidence>
<proteinExistence type="predicted"/>
<evidence type="ECO:0000313" key="2">
    <source>
        <dbReference type="Proteomes" id="UP000053732"/>
    </source>
</evidence>
<reference evidence="1 2" key="1">
    <citation type="journal article" date="2014" name="Nat. Commun.">
        <title>Multiple recent horizontal transfers of a large genomic region in cheese making fungi.</title>
        <authorList>
            <person name="Cheeseman K."/>
            <person name="Ropars J."/>
            <person name="Renault P."/>
            <person name="Dupont J."/>
            <person name="Gouzy J."/>
            <person name="Branca A."/>
            <person name="Abraham A.L."/>
            <person name="Ceppi M."/>
            <person name="Conseiller E."/>
            <person name="Debuchy R."/>
            <person name="Malagnac F."/>
            <person name="Goarin A."/>
            <person name="Silar P."/>
            <person name="Lacoste S."/>
            <person name="Sallet E."/>
            <person name="Bensimon A."/>
            <person name="Giraud T."/>
            <person name="Brygoo Y."/>
        </authorList>
    </citation>
    <scope>NUCLEOTIDE SEQUENCE [LARGE SCALE GENOMIC DNA]</scope>
    <source>
        <strain evidence="2">FM 013</strain>
    </source>
</reference>
<organism evidence="1 2">
    <name type="scientific">Penicillium camemberti (strain FM 013)</name>
    <dbReference type="NCBI Taxonomy" id="1429867"/>
    <lineage>
        <taxon>Eukaryota</taxon>
        <taxon>Fungi</taxon>
        <taxon>Dikarya</taxon>
        <taxon>Ascomycota</taxon>
        <taxon>Pezizomycotina</taxon>
        <taxon>Eurotiomycetes</taxon>
        <taxon>Eurotiomycetidae</taxon>
        <taxon>Eurotiales</taxon>
        <taxon>Aspergillaceae</taxon>
        <taxon>Penicillium</taxon>
    </lineage>
</organism>
<dbReference type="AlphaFoldDB" id="A0A0G4PIE8"/>